<name>C9Z600_STRSW</name>
<evidence type="ECO:0000313" key="3">
    <source>
        <dbReference type="Proteomes" id="UP000001444"/>
    </source>
</evidence>
<dbReference type="GO" id="GO:1990189">
    <property type="term" value="F:protein N-terminal-serine acetyltransferase activity"/>
    <property type="evidence" value="ECO:0007669"/>
    <property type="project" value="TreeGrafter"/>
</dbReference>
<reference evidence="2 3" key="1">
    <citation type="journal article" date="2010" name="Mol. Plant Microbe Interact.">
        <title>Streptomyces scabies 87-22 contains a coronafacic acid-like biosynthetic cluster that contributes to plant-microbe interactions.</title>
        <authorList>
            <person name="Bignell D.R."/>
            <person name="Seipke R.F."/>
            <person name="Huguet-Tapia J.C."/>
            <person name="Chambers A.H."/>
            <person name="Parry R.J."/>
            <person name="Loria R."/>
        </authorList>
    </citation>
    <scope>NUCLEOTIDE SEQUENCE [LARGE SCALE GENOMIC DNA]</scope>
    <source>
        <strain evidence="2 3">87.22</strain>
    </source>
</reference>
<dbReference type="GO" id="GO:0008999">
    <property type="term" value="F:protein-N-terminal-alanine acetyltransferase activity"/>
    <property type="evidence" value="ECO:0007669"/>
    <property type="project" value="TreeGrafter"/>
</dbReference>
<dbReference type="CDD" id="cd04301">
    <property type="entry name" value="NAT_SF"/>
    <property type="match status" value="1"/>
</dbReference>
<dbReference type="KEGG" id="scb:SCAB_74431"/>
<evidence type="ECO:0000313" key="2">
    <source>
        <dbReference type="EMBL" id="CBG74427.1"/>
    </source>
</evidence>
<evidence type="ECO:0000259" key="1">
    <source>
        <dbReference type="PROSITE" id="PS51186"/>
    </source>
</evidence>
<feature type="domain" description="N-acetyltransferase" evidence="1">
    <location>
        <begin position="41"/>
        <end position="198"/>
    </location>
</feature>
<dbReference type="EMBL" id="FN554889">
    <property type="protein sequence ID" value="CBG74427.1"/>
    <property type="molecule type" value="Genomic_DNA"/>
</dbReference>
<protein>
    <submittedName>
        <fullName evidence="2">Putative acetyltransferase</fullName>
    </submittedName>
</protein>
<dbReference type="Pfam" id="PF13302">
    <property type="entry name" value="Acetyltransf_3"/>
    <property type="match status" value="1"/>
</dbReference>
<dbReference type="InterPro" id="IPR000182">
    <property type="entry name" value="GNAT_dom"/>
</dbReference>
<gene>
    <name evidence="2" type="ordered locus">SCAB_74431</name>
</gene>
<dbReference type="AlphaFoldDB" id="C9Z600"/>
<organism evidence="2 3">
    <name type="scientific">Streptomyces scabiei (strain 87.22)</name>
    <dbReference type="NCBI Taxonomy" id="680198"/>
    <lineage>
        <taxon>Bacteria</taxon>
        <taxon>Bacillati</taxon>
        <taxon>Actinomycetota</taxon>
        <taxon>Actinomycetes</taxon>
        <taxon>Kitasatosporales</taxon>
        <taxon>Streptomycetaceae</taxon>
        <taxon>Streptomyces</taxon>
    </lineage>
</organism>
<keyword evidence="2" id="KW-0808">Transferase</keyword>
<dbReference type="InterPro" id="IPR016181">
    <property type="entry name" value="Acyl_CoA_acyltransferase"/>
</dbReference>
<accession>C9Z600</accession>
<dbReference type="InterPro" id="IPR051908">
    <property type="entry name" value="Ribosomal_N-acetyltransferase"/>
</dbReference>
<dbReference type="eggNOG" id="COG1670">
    <property type="taxonomic scope" value="Bacteria"/>
</dbReference>
<dbReference type="PANTHER" id="PTHR43441">
    <property type="entry name" value="RIBOSOMAL-PROTEIN-SERINE ACETYLTRANSFERASE"/>
    <property type="match status" value="1"/>
</dbReference>
<dbReference type="PANTHER" id="PTHR43441:SF10">
    <property type="entry name" value="ACETYLTRANSFERASE"/>
    <property type="match status" value="1"/>
</dbReference>
<sequence length="238" mass="27039">MRFSAFMLHAGQFGRLSKFSKVTERRMMSTFPDISINTDRLVLRPFDEDDIQAFTEMMNDEQVMAWTDVPQPFTEREARTWITGYAPTERTSGRGLDLAVTEFLTQRLVGVIRLTKTDWHVRATELSYVVAPWARGEGYASEAALATAQWLFREQKFERIELRTAADNTASQQVAQKIGCISEGVLRNACIARTRTAEDGWTEVRTDFIVWSLLPEDIEGVSEELADSGGYGAYSDWN</sequence>
<keyword evidence="3" id="KW-1185">Reference proteome</keyword>
<dbReference type="HOGENOM" id="CLU_013985_3_4_11"/>
<dbReference type="PROSITE" id="PS51186">
    <property type="entry name" value="GNAT"/>
    <property type="match status" value="1"/>
</dbReference>
<dbReference type="SUPFAM" id="SSF55729">
    <property type="entry name" value="Acyl-CoA N-acyltransferases (Nat)"/>
    <property type="match status" value="1"/>
</dbReference>
<dbReference type="Proteomes" id="UP000001444">
    <property type="component" value="Chromosome"/>
</dbReference>
<dbReference type="STRING" id="680198.SCAB_74431"/>
<dbReference type="Gene3D" id="3.40.630.30">
    <property type="match status" value="1"/>
</dbReference>
<proteinExistence type="predicted"/>
<dbReference type="GO" id="GO:0005737">
    <property type="term" value="C:cytoplasm"/>
    <property type="evidence" value="ECO:0007669"/>
    <property type="project" value="TreeGrafter"/>
</dbReference>